<dbReference type="EMBL" id="ASHM01025097">
    <property type="protein sequence ID" value="PNX72779.1"/>
    <property type="molecule type" value="Genomic_DNA"/>
</dbReference>
<organism evidence="1 2">
    <name type="scientific">Trifolium pratense</name>
    <name type="common">Red clover</name>
    <dbReference type="NCBI Taxonomy" id="57577"/>
    <lineage>
        <taxon>Eukaryota</taxon>
        <taxon>Viridiplantae</taxon>
        <taxon>Streptophyta</taxon>
        <taxon>Embryophyta</taxon>
        <taxon>Tracheophyta</taxon>
        <taxon>Spermatophyta</taxon>
        <taxon>Magnoliopsida</taxon>
        <taxon>eudicotyledons</taxon>
        <taxon>Gunneridae</taxon>
        <taxon>Pentapetalae</taxon>
        <taxon>rosids</taxon>
        <taxon>fabids</taxon>
        <taxon>Fabales</taxon>
        <taxon>Fabaceae</taxon>
        <taxon>Papilionoideae</taxon>
        <taxon>50 kb inversion clade</taxon>
        <taxon>NPAAA clade</taxon>
        <taxon>Hologalegina</taxon>
        <taxon>IRL clade</taxon>
        <taxon>Trifolieae</taxon>
        <taxon>Trifolium</taxon>
    </lineage>
</organism>
<dbReference type="AlphaFoldDB" id="A0A2K3L2N0"/>
<gene>
    <name evidence="1" type="ORF">L195_g028675</name>
</gene>
<comment type="caution">
    <text evidence="1">The sequence shown here is derived from an EMBL/GenBank/DDBJ whole genome shotgun (WGS) entry which is preliminary data.</text>
</comment>
<reference evidence="1 2" key="1">
    <citation type="journal article" date="2014" name="Am. J. Bot.">
        <title>Genome assembly and annotation for red clover (Trifolium pratense; Fabaceae).</title>
        <authorList>
            <person name="Istvanek J."/>
            <person name="Jaros M."/>
            <person name="Krenek A."/>
            <person name="Repkova J."/>
        </authorList>
    </citation>
    <scope>NUCLEOTIDE SEQUENCE [LARGE SCALE GENOMIC DNA]</scope>
    <source>
        <strain evidence="2">cv. Tatra</strain>
        <tissue evidence="1">Young leaves</tissue>
    </source>
</reference>
<reference evidence="1 2" key="2">
    <citation type="journal article" date="2017" name="Front. Plant Sci.">
        <title>Gene Classification and Mining of Molecular Markers Useful in Red Clover (Trifolium pratense) Breeding.</title>
        <authorList>
            <person name="Istvanek J."/>
            <person name="Dluhosova J."/>
            <person name="Dluhos P."/>
            <person name="Patkova L."/>
            <person name="Nedelnik J."/>
            <person name="Repkova J."/>
        </authorList>
    </citation>
    <scope>NUCLEOTIDE SEQUENCE [LARGE SCALE GENOMIC DNA]</scope>
    <source>
        <strain evidence="2">cv. Tatra</strain>
        <tissue evidence="1">Young leaves</tissue>
    </source>
</reference>
<accession>A0A2K3L2N0</accession>
<protein>
    <submittedName>
        <fullName evidence="1">Uncharacterized protein</fullName>
    </submittedName>
</protein>
<evidence type="ECO:0000313" key="2">
    <source>
        <dbReference type="Proteomes" id="UP000236291"/>
    </source>
</evidence>
<proteinExistence type="predicted"/>
<name>A0A2K3L2N0_TRIPR</name>
<dbReference type="Proteomes" id="UP000236291">
    <property type="component" value="Unassembled WGS sequence"/>
</dbReference>
<sequence>MRSSFTDLKSNKRNSCNSEIAAAEARRLRLLAEKENIVNCAWHQSTCTATVYLA</sequence>
<evidence type="ECO:0000313" key="1">
    <source>
        <dbReference type="EMBL" id="PNX72779.1"/>
    </source>
</evidence>